<evidence type="ECO:0000313" key="2">
    <source>
        <dbReference type="Proteomes" id="UP000821866"/>
    </source>
</evidence>
<dbReference type="VEuPathDB" id="VectorBase:LOC119161854"/>
<sequence length="261" mass="28351">MLRQCDPSGSPYPSVPLCNIIASSLSIQGKVRDCVAELLPSSAVIFCDSRAALLTLARGENGSSIAQRITRKFTVIIRSGCDVSFQWVPSHVGVRGNEAADELARDAHDPSTPTTNFVRDYDVARLIIARHVRALHPDPRTAAGKPVARLPSTGIGRRARAFLLRLRAGCGRTAQLLSKQRGSGSPSCVQCPADETVEHILCQCPGYADIRRRLCNSYGKLGLPHVSAEHLLFPSANVATLRRAFYALLDFFGDANLFTRL</sequence>
<proteinExistence type="predicted"/>
<gene>
    <name evidence="1" type="ORF">HPB51_028557</name>
</gene>
<dbReference type="InterPro" id="IPR012337">
    <property type="entry name" value="RNaseH-like_sf"/>
</dbReference>
<reference evidence="1" key="2">
    <citation type="submission" date="2021-09" db="EMBL/GenBank/DDBJ databases">
        <authorList>
            <person name="Jia N."/>
            <person name="Wang J."/>
            <person name="Shi W."/>
            <person name="Du L."/>
            <person name="Sun Y."/>
            <person name="Zhan W."/>
            <person name="Jiang J."/>
            <person name="Wang Q."/>
            <person name="Zhang B."/>
            <person name="Ji P."/>
            <person name="Sakyi L.B."/>
            <person name="Cui X."/>
            <person name="Yuan T."/>
            <person name="Jiang B."/>
            <person name="Yang W."/>
            <person name="Lam T.T.-Y."/>
            <person name="Chang Q."/>
            <person name="Ding S."/>
            <person name="Wang X."/>
            <person name="Zhu J."/>
            <person name="Ruan X."/>
            <person name="Zhao L."/>
            <person name="Wei J."/>
            <person name="Que T."/>
            <person name="Du C."/>
            <person name="Cheng J."/>
            <person name="Dai P."/>
            <person name="Han X."/>
            <person name="Huang E."/>
            <person name="Gao Y."/>
            <person name="Liu J."/>
            <person name="Shao H."/>
            <person name="Ye R."/>
            <person name="Li L."/>
            <person name="Wei W."/>
            <person name="Wang X."/>
            <person name="Wang C."/>
            <person name="Huo Q."/>
            <person name="Li W."/>
            <person name="Guo W."/>
            <person name="Chen H."/>
            <person name="Chen S."/>
            <person name="Zhou L."/>
            <person name="Zhou L."/>
            <person name="Ni X."/>
            <person name="Tian J."/>
            <person name="Zhou Y."/>
            <person name="Sheng Y."/>
            <person name="Liu T."/>
            <person name="Pan Y."/>
            <person name="Xia L."/>
            <person name="Li J."/>
            <person name="Zhao F."/>
            <person name="Cao W."/>
        </authorList>
    </citation>
    <scope>NUCLEOTIDE SEQUENCE</scope>
    <source>
        <strain evidence="1">Rmic-2018</strain>
        <tissue evidence="1">Larvae</tissue>
    </source>
</reference>
<organism evidence="1 2">
    <name type="scientific">Rhipicephalus microplus</name>
    <name type="common">Cattle tick</name>
    <name type="synonym">Boophilus microplus</name>
    <dbReference type="NCBI Taxonomy" id="6941"/>
    <lineage>
        <taxon>Eukaryota</taxon>
        <taxon>Metazoa</taxon>
        <taxon>Ecdysozoa</taxon>
        <taxon>Arthropoda</taxon>
        <taxon>Chelicerata</taxon>
        <taxon>Arachnida</taxon>
        <taxon>Acari</taxon>
        <taxon>Parasitiformes</taxon>
        <taxon>Ixodida</taxon>
        <taxon>Ixodoidea</taxon>
        <taxon>Ixodidae</taxon>
        <taxon>Rhipicephalinae</taxon>
        <taxon>Rhipicephalus</taxon>
        <taxon>Boophilus</taxon>
    </lineage>
</organism>
<protein>
    <recommendedName>
        <fullName evidence="3">Tick transposon</fullName>
    </recommendedName>
</protein>
<evidence type="ECO:0008006" key="3">
    <source>
        <dbReference type="Google" id="ProtNLM"/>
    </source>
</evidence>
<dbReference type="SUPFAM" id="SSF53098">
    <property type="entry name" value="Ribonuclease H-like"/>
    <property type="match status" value="1"/>
</dbReference>
<dbReference type="GO" id="GO:0003676">
    <property type="term" value="F:nucleic acid binding"/>
    <property type="evidence" value="ECO:0007669"/>
    <property type="project" value="InterPro"/>
</dbReference>
<name>A0A9J6CX03_RHIMP</name>
<reference evidence="1" key="1">
    <citation type="journal article" date="2020" name="Cell">
        <title>Large-Scale Comparative Analyses of Tick Genomes Elucidate Their Genetic Diversity and Vector Capacities.</title>
        <authorList>
            <consortium name="Tick Genome and Microbiome Consortium (TIGMIC)"/>
            <person name="Jia N."/>
            <person name="Wang J."/>
            <person name="Shi W."/>
            <person name="Du L."/>
            <person name="Sun Y."/>
            <person name="Zhan W."/>
            <person name="Jiang J.F."/>
            <person name="Wang Q."/>
            <person name="Zhang B."/>
            <person name="Ji P."/>
            <person name="Bell-Sakyi L."/>
            <person name="Cui X.M."/>
            <person name="Yuan T.T."/>
            <person name="Jiang B.G."/>
            <person name="Yang W.F."/>
            <person name="Lam T.T."/>
            <person name="Chang Q.C."/>
            <person name="Ding S.J."/>
            <person name="Wang X.J."/>
            <person name="Zhu J.G."/>
            <person name="Ruan X.D."/>
            <person name="Zhao L."/>
            <person name="Wei J.T."/>
            <person name="Ye R.Z."/>
            <person name="Que T.C."/>
            <person name="Du C.H."/>
            <person name="Zhou Y.H."/>
            <person name="Cheng J.X."/>
            <person name="Dai P.F."/>
            <person name="Guo W.B."/>
            <person name="Han X.H."/>
            <person name="Huang E.J."/>
            <person name="Li L.F."/>
            <person name="Wei W."/>
            <person name="Gao Y.C."/>
            <person name="Liu J.Z."/>
            <person name="Shao H.Z."/>
            <person name="Wang X."/>
            <person name="Wang C.C."/>
            <person name="Yang T.C."/>
            <person name="Huo Q.B."/>
            <person name="Li W."/>
            <person name="Chen H.Y."/>
            <person name="Chen S.E."/>
            <person name="Zhou L.G."/>
            <person name="Ni X.B."/>
            <person name="Tian J.H."/>
            <person name="Sheng Y."/>
            <person name="Liu T."/>
            <person name="Pan Y.S."/>
            <person name="Xia L.Y."/>
            <person name="Li J."/>
            <person name="Zhao F."/>
            <person name="Cao W.C."/>
        </authorList>
    </citation>
    <scope>NUCLEOTIDE SEQUENCE</scope>
    <source>
        <strain evidence="1">Rmic-2018</strain>
    </source>
</reference>
<dbReference type="AlphaFoldDB" id="A0A9J6CX03"/>
<dbReference type="CDD" id="cd09276">
    <property type="entry name" value="Rnase_HI_RT_non_LTR"/>
    <property type="match status" value="1"/>
</dbReference>
<dbReference type="EMBL" id="JABSTU010005347">
    <property type="protein sequence ID" value="KAH7944727.1"/>
    <property type="molecule type" value="Genomic_DNA"/>
</dbReference>
<comment type="caution">
    <text evidence="1">The sequence shown here is derived from an EMBL/GenBank/DDBJ whole genome shotgun (WGS) entry which is preliminary data.</text>
</comment>
<keyword evidence="2" id="KW-1185">Reference proteome</keyword>
<evidence type="ECO:0000313" key="1">
    <source>
        <dbReference type="EMBL" id="KAH7944727.1"/>
    </source>
</evidence>
<dbReference type="Gene3D" id="3.30.420.10">
    <property type="entry name" value="Ribonuclease H-like superfamily/Ribonuclease H"/>
    <property type="match status" value="1"/>
</dbReference>
<dbReference type="Proteomes" id="UP000821866">
    <property type="component" value="Unassembled WGS sequence"/>
</dbReference>
<accession>A0A9J6CX03</accession>
<dbReference type="InterPro" id="IPR036397">
    <property type="entry name" value="RNaseH_sf"/>
</dbReference>